<name>A0A8D8M3W8_9HEMI</name>
<evidence type="ECO:0000256" key="6">
    <source>
        <dbReference type="ARBA" id="ARBA00033752"/>
    </source>
</evidence>
<evidence type="ECO:0000256" key="5">
    <source>
        <dbReference type="ARBA" id="ARBA00023274"/>
    </source>
</evidence>
<keyword evidence="5" id="KW-0687">Ribonucleoprotein</keyword>
<dbReference type="GO" id="GO:0005762">
    <property type="term" value="C:mitochondrial large ribosomal subunit"/>
    <property type="evidence" value="ECO:0007669"/>
    <property type="project" value="TreeGrafter"/>
</dbReference>
<comment type="similarity">
    <text evidence="6">Belongs to the mitochondrion-specific ribosomal protein mL54 family.</text>
</comment>
<evidence type="ECO:0000256" key="3">
    <source>
        <dbReference type="ARBA" id="ARBA00022980"/>
    </source>
</evidence>
<dbReference type="InterPro" id="IPR013870">
    <property type="entry name" value="Ribosomal_mL54"/>
</dbReference>
<evidence type="ECO:0000313" key="8">
    <source>
        <dbReference type="EMBL" id="CAG6617177.1"/>
    </source>
</evidence>
<sequence length="135" mass="15169">MILRLSKFLVPLQWNIVSKAAYAETASGTLGGLAKAKVNKKAKGGVGGVSDKKVFPAETDAKKLVKYVCGSNILKEGGENVELKPDSEYPEWLWTLRTGPAPKLEELDPSTKYYWLRLRKEARRQTNQLAKMRRF</sequence>
<accession>A0A8D8M3W8</accession>
<comment type="subcellular location">
    <subcellularLocation>
        <location evidence="1">Mitochondrion</location>
    </subcellularLocation>
</comment>
<evidence type="ECO:0000256" key="4">
    <source>
        <dbReference type="ARBA" id="ARBA00023128"/>
    </source>
</evidence>
<dbReference type="Pfam" id="PF08561">
    <property type="entry name" value="Ribosomal_L37"/>
    <property type="match status" value="1"/>
</dbReference>
<protein>
    <recommendedName>
        <fullName evidence="7">Large ribosomal subunit protein mL54</fullName>
    </recommendedName>
</protein>
<dbReference type="PANTHER" id="PTHR28595:SF1">
    <property type="entry name" value="LARGE RIBOSOMAL SUBUNIT PROTEIN ML54"/>
    <property type="match status" value="1"/>
</dbReference>
<dbReference type="AlphaFoldDB" id="A0A8D8M3W8"/>
<dbReference type="EMBL" id="HBUF01038050">
    <property type="protein sequence ID" value="CAG6617177.1"/>
    <property type="molecule type" value="Transcribed_RNA"/>
</dbReference>
<dbReference type="PANTHER" id="PTHR28595">
    <property type="entry name" value="39S RIBOSOMAL PROTEIN L54, MITOCHONDRIAL"/>
    <property type="match status" value="1"/>
</dbReference>
<keyword evidence="4" id="KW-0496">Mitochondrion</keyword>
<dbReference type="EMBL" id="HBUF01038052">
    <property type="protein sequence ID" value="CAG6617179.1"/>
    <property type="molecule type" value="Transcribed_RNA"/>
</dbReference>
<keyword evidence="2" id="KW-0809">Transit peptide</keyword>
<evidence type="ECO:0000256" key="7">
    <source>
        <dbReference type="ARBA" id="ARBA00035179"/>
    </source>
</evidence>
<proteinExistence type="inferred from homology"/>
<dbReference type="GO" id="GO:0003735">
    <property type="term" value="F:structural constituent of ribosome"/>
    <property type="evidence" value="ECO:0007669"/>
    <property type="project" value="TreeGrafter"/>
</dbReference>
<reference evidence="8" key="1">
    <citation type="submission" date="2021-05" db="EMBL/GenBank/DDBJ databases">
        <authorList>
            <person name="Alioto T."/>
            <person name="Alioto T."/>
            <person name="Gomez Garrido J."/>
        </authorList>
    </citation>
    <scope>NUCLEOTIDE SEQUENCE</scope>
</reference>
<evidence type="ECO:0000256" key="2">
    <source>
        <dbReference type="ARBA" id="ARBA00022946"/>
    </source>
</evidence>
<evidence type="ECO:0000256" key="1">
    <source>
        <dbReference type="ARBA" id="ARBA00004173"/>
    </source>
</evidence>
<keyword evidence="3 8" id="KW-0689">Ribosomal protein</keyword>
<dbReference type="EMBL" id="HBUF01038051">
    <property type="protein sequence ID" value="CAG6617178.1"/>
    <property type="molecule type" value="Transcribed_RNA"/>
</dbReference>
<organism evidence="8">
    <name type="scientific">Cacopsylla melanoneura</name>
    <dbReference type="NCBI Taxonomy" id="428564"/>
    <lineage>
        <taxon>Eukaryota</taxon>
        <taxon>Metazoa</taxon>
        <taxon>Ecdysozoa</taxon>
        <taxon>Arthropoda</taxon>
        <taxon>Hexapoda</taxon>
        <taxon>Insecta</taxon>
        <taxon>Pterygota</taxon>
        <taxon>Neoptera</taxon>
        <taxon>Paraneoptera</taxon>
        <taxon>Hemiptera</taxon>
        <taxon>Sternorrhyncha</taxon>
        <taxon>Psylloidea</taxon>
        <taxon>Psyllidae</taxon>
        <taxon>Psyllinae</taxon>
        <taxon>Cacopsylla</taxon>
    </lineage>
</organism>